<comment type="catalytic activity">
    <reaction evidence="1 9 11">
        <text>Hydrolyzes single-stranded DNA or mismatched double-stranded DNA and polynucleotides, releasing free uracil.</text>
        <dbReference type="EC" id="3.2.2.27"/>
    </reaction>
</comment>
<dbReference type="FunFam" id="3.40.470.10:FF:000001">
    <property type="entry name" value="Uracil-DNA glycosylase"/>
    <property type="match status" value="1"/>
</dbReference>
<evidence type="ECO:0000256" key="2">
    <source>
        <dbReference type="ARBA" id="ARBA00002631"/>
    </source>
</evidence>
<dbReference type="KEGG" id="lsw:GTO87_06815"/>
<accession>A0A7H9EKY0</accession>
<dbReference type="GO" id="GO:0097510">
    <property type="term" value="P:base-excision repair, AP site formation via deaminated base removal"/>
    <property type="evidence" value="ECO:0007669"/>
    <property type="project" value="TreeGrafter"/>
</dbReference>
<proteinExistence type="inferred from homology"/>
<evidence type="ECO:0000256" key="5">
    <source>
        <dbReference type="ARBA" id="ARBA00018429"/>
    </source>
</evidence>
<evidence type="ECO:0000256" key="7">
    <source>
        <dbReference type="ARBA" id="ARBA00022801"/>
    </source>
</evidence>
<dbReference type="PROSITE" id="PS00130">
    <property type="entry name" value="U_DNA_GLYCOSYLASE"/>
    <property type="match status" value="1"/>
</dbReference>
<comment type="similarity">
    <text evidence="3 9 11">Belongs to the uracil-DNA glycosylase (UDG) superfamily. UNG family.</text>
</comment>
<dbReference type="SMART" id="SM00986">
    <property type="entry name" value="UDG"/>
    <property type="match status" value="1"/>
</dbReference>
<reference evidence="13 14" key="1">
    <citation type="submission" date="2020-01" db="EMBL/GenBank/DDBJ databases">
        <title>Complete and circular genome sequences of six lactobacillus isolates from horses.</title>
        <authorList>
            <person name="Hassan H.M."/>
        </authorList>
    </citation>
    <scope>NUCLEOTIDE SEQUENCE [LARGE SCALE GENOMIC DNA]</scope>
    <source>
        <strain evidence="13 14">1A</strain>
    </source>
</reference>
<comment type="subcellular location">
    <subcellularLocation>
        <location evidence="9">Cytoplasm</location>
    </subcellularLocation>
</comment>
<comment type="function">
    <text evidence="2 9 11">Excises uracil residues from the DNA which can arise as a result of misincorporation of dUMP residues by DNA polymerase or due to deamination of cytosine.</text>
</comment>
<keyword evidence="13" id="KW-0326">Glycosidase</keyword>
<evidence type="ECO:0000313" key="14">
    <source>
        <dbReference type="Proteomes" id="UP000510886"/>
    </source>
</evidence>
<evidence type="ECO:0000256" key="10">
    <source>
        <dbReference type="PROSITE-ProRule" id="PRU10072"/>
    </source>
</evidence>
<dbReference type="Pfam" id="PF03167">
    <property type="entry name" value="UDG"/>
    <property type="match status" value="1"/>
</dbReference>
<evidence type="ECO:0000256" key="4">
    <source>
        <dbReference type="ARBA" id="ARBA00012030"/>
    </source>
</evidence>
<evidence type="ECO:0000256" key="3">
    <source>
        <dbReference type="ARBA" id="ARBA00008184"/>
    </source>
</evidence>
<feature type="active site" description="Proton acceptor" evidence="9 10">
    <location>
        <position position="65"/>
    </location>
</feature>
<dbReference type="SMART" id="SM00987">
    <property type="entry name" value="UreE_C"/>
    <property type="match status" value="1"/>
</dbReference>
<name>A0A7H9EKY0_9LACO</name>
<evidence type="ECO:0000256" key="1">
    <source>
        <dbReference type="ARBA" id="ARBA00001400"/>
    </source>
</evidence>
<dbReference type="NCBIfam" id="TIGR00628">
    <property type="entry name" value="ung"/>
    <property type="match status" value="1"/>
</dbReference>
<dbReference type="SUPFAM" id="SSF52141">
    <property type="entry name" value="Uracil-DNA glycosylase-like"/>
    <property type="match status" value="1"/>
</dbReference>
<dbReference type="GO" id="GO:0005737">
    <property type="term" value="C:cytoplasm"/>
    <property type="evidence" value="ECO:0007669"/>
    <property type="project" value="UniProtKB-SubCell"/>
</dbReference>
<dbReference type="HAMAP" id="MF_00148">
    <property type="entry name" value="UDG"/>
    <property type="match status" value="1"/>
</dbReference>
<dbReference type="EMBL" id="CP047418">
    <property type="protein sequence ID" value="QLL78326.1"/>
    <property type="molecule type" value="Genomic_DNA"/>
</dbReference>
<evidence type="ECO:0000313" key="13">
    <source>
        <dbReference type="EMBL" id="QLL78326.1"/>
    </source>
</evidence>
<dbReference type="NCBIfam" id="NF003591">
    <property type="entry name" value="PRK05254.1-4"/>
    <property type="match status" value="1"/>
</dbReference>
<protein>
    <recommendedName>
        <fullName evidence="5 9">Uracil-DNA glycosylase</fullName>
        <shortName evidence="9">UDG</shortName>
        <ecNumber evidence="4 9">3.2.2.27</ecNumber>
    </recommendedName>
</protein>
<evidence type="ECO:0000256" key="9">
    <source>
        <dbReference type="HAMAP-Rule" id="MF_00148"/>
    </source>
</evidence>
<dbReference type="PANTHER" id="PTHR11264:SF0">
    <property type="entry name" value="URACIL-DNA GLYCOSYLASE"/>
    <property type="match status" value="1"/>
</dbReference>
<feature type="domain" description="Uracil-DNA glycosylase-like" evidence="12">
    <location>
        <begin position="50"/>
        <end position="210"/>
    </location>
</feature>
<keyword evidence="6 9" id="KW-0227">DNA damage</keyword>
<dbReference type="GO" id="GO:0004844">
    <property type="term" value="F:uracil DNA N-glycosylase activity"/>
    <property type="evidence" value="ECO:0007669"/>
    <property type="project" value="UniProtKB-UniRule"/>
</dbReference>
<dbReference type="InterPro" id="IPR005122">
    <property type="entry name" value="Uracil-DNA_glycosylase-like"/>
</dbReference>
<dbReference type="CDD" id="cd10027">
    <property type="entry name" value="UDG-F1-like"/>
    <property type="match status" value="1"/>
</dbReference>
<keyword evidence="7 9" id="KW-0378">Hydrolase</keyword>
<dbReference type="RefSeq" id="WP_027827122.1">
    <property type="nucleotide sequence ID" value="NZ_CALVCX010000050.1"/>
</dbReference>
<evidence type="ECO:0000256" key="6">
    <source>
        <dbReference type="ARBA" id="ARBA00022763"/>
    </source>
</evidence>
<organism evidence="13 14">
    <name type="scientific">Ligilactobacillus saerimneri</name>
    <dbReference type="NCBI Taxonomy" id="228229"/>
    <lineage>
        <taxon>Bacteria</taxon>
        <taxon>Bacillati</taxon>
        <taxon>Bacillota</taxon>
        <taxon>Bacilli</taxon>
        <taxon>Lactobacillales</taxon>
        <taxon>Lactobacillaceae</taxon>
        <taxon>Ligilactobacillus</taxon>
    </lineage>
</organism>
<evidence type="ECO:0000256" key="11">
    <source>
        <dbReference type="RuleBase" id="RU003780"/>
    </source>
</evidence>
<dbReference type="InterPro" id="IPR018085">
    <property type="entry name" value="Ura-DNA_Glyclase_AS"/>
</dbReference>
<gene>
    <name evidence="9" type="primary">ung</name>
    <name evidence="13" type="ORF">GTO87_06815</name>
</gene>
<dbReference type="PANTHER" id="PTHR11264">
    <property type="entry name" value="URACIL-DNA GLYCOSYLASE"/>
    <property type="match status" value="1"/>
</dbReference>
<dbReference type="EC" id="3.2.2.27" evidence="4 9"/>
<evidence type="ECO:0000259" key="12">
    <source>
        <dbReference type="SMART" id="SM00986"/>
    </source>
</evidence>
<dbReference type="Proteomes" id="UP000510886">
    <property type="component" value="Chromosome"/>
</dbReference>
<dbReference type="NCBIfam" id="NF003589">
    <property type="entry name" value="PRK05254.1-2"/>
    <property type="match status" value="1"/>
</dbReference>
<dbReference type="InterPro" id="IPR002043">
    <property type="entry name" value="UDG_fam1"/>
</dbReference>
<dbReference type="InterPro" id="IPR036895">
    <property type="entry name" value="Uracil-DNA_glycosylase-like_sf"/>
</dbReference>
<keyword evidence="9" id="KW-0963">Cytoplasm</keyword>
<dbReference type="AlphaFoldDB" id="A0A7H9EKY0"/>
<dbReference type="NCBIfam" id="NF003592">
    <property type="entry name" value="PRK05254.1-5"/>
    <property type="match status" value="1"/>
</dbReference>
<keyword evidence="8 9" id="KW-0234">DNA repair</keyword>
<dbReference type="NCBIfam" id="NF003588">
    <property type="entry name" value="PRK05254.1-1"/>
    <property type="match status" value="1"/>
</dbReference>
<dbReference type="Gene3D" id="3.40.470.10">
    <property type="entry name" value="Uracil-DNA glycosylase-like domain"/>
    <property type="match status" value="1"/>
</dbReference>
<evidence type="ECO:0000256" key="8">
    <source>
        <dbReference type="ARBA" id="ARBA00023204"/>
    </source>
</evidence>
<sequence>MKELIHNDWQEVLGPEFAKAYYAKLHDFLKSEYQHYLIHPDMYHIFEAFELTPFSQVKVVILGQDPYHEPHQAHGLSFSVLPGVKIPPSLVNIYQELENDLGIKPVNHGYLEKWARQGVLMLNSVLTVRNGQAFSHRGKGWEQLTDRAIQLLSERPDPVVFILWGRAARNKISLIDTQRNVVIESAHPSPLSAYRGFFGSRPFSKTNAALVAMGKEPIDWQLPEHVDLPVG</sequence>